<dbReference type="PANTHER" id="PTHR10622">
    <property type="entry name" value="HET DOMAIN-CONTAINING PROTEIN"/>
    <property type="match status" value="1"/>
</dbReference>
<gene>
    <name evidence="3" type="ORF">G7Y89_g15578</name>
</gene>
<dbReference type="GO" id="GO:0043531">
    <property type="term" value="F:ADP binding"/>
    <property type="evidence" value="ECO:0007669"/>
    <property type="project" value="InterPro"/>
</dbReference>
<dbReference type="OrthoDB" id="674604at2759"/>
<dbReference type="InterPro" id="IPR027417">
    <property type="entry name" value="P-loop_NTPase"/>
</dbReference>
<proteinExistence type="predicted"/>
<sequence length="614" mass="70457">MRLLERKPDGSLVFRESTDTDVPAYAILSHTWLANNNEEVSFQDVEAGTGKSKAGWRKIQFCADKAATDSLRYFWIDACCIDKKNSTELSKAINSMFRWYQKAARCYVYLTDVSTYDGKDAPQQCLFHWEATFRKSRWFTRGWTLQELLAPTLVDFFSLEGERLGSKLSLEVIIHDITGIPRAALRGEPLDGFSSDERMSWASYRHTKEEEDQVYSLLGIFDVSMPLIYGEGKEKAYKRLQEEIEKIYRGDNSDQFAVGFDLFAIPEAAQFVARENELAEMHRLLHGHKFRSVVVLHGLGGIGKTQLAIKYTTRHKEKYTGVFWLNANNEDSLKLGFRDIAQHVLEDQKGKPSTSTLANVDLDGNLDQVVTAVKTWLNLQRNTRWLMIYDNYDNPRTPDNLDRSAVDIRGFLPRADHGSIIITTRSAQVSQGHYIHVRKLANIHEGLEILSNTSKRENIEKDRDAIALVKELDGLPLALSAAGAYLEHVTTNFSDYLRLYKTSWLKLQRTSPQLSSYEDRSLHTTWQITFDRIEQQNAASAKLLKLWSYFDRRDVWFELIRHINSADDEWIQKLTKDELNFNEAVALLCRFGLVDADRSPQHQFGSGGAWQGWP</sequence>
<dbReference type="Proteomes" id="UP000566819">
    <property type="component" value="Unassembled WGS sequence"/>
</dbReference>
<dbReference type="Gene3D" id="3.40.50.300">
    <property type="entry name" value="P-loop containing nucleotide triphosphate hydrolases"/>
    <property type="match status" value="1"/>
</dbReference>
<dbReference type="SUPFAM" id="SSF52540">
    <property type="entry name" value="P-loop containing nucleoside triphosphate hydrolases"/>
    <property type="match status" value="1"/>
</dbReference>
<organism evidence="3 4">
    <name type="scientific">Cudoniella acicularis</name>
    <dbReference type="NCBI Taxonomy" id="354080"/>
    <lineage>
        <taxon>Eukaryota</taxon>
        <taxon>Fungi</taxon>
        <taxon>Dikarya</taxon>
        <taxon>Ascomycota</taxon>
        <taxon>Pezizomycotina</taxon>
        <taxon>Leotiomycetes</taxon>
        <taxon>Helotiales</taxon>
        <taxon>Tricladiaceae</taxon>
        <taxon>Cudoniella</taxon>
    </lineage>
</organism>
<keyword evidence="4" id="KW-1185">Reference proteome</keyword>
<evidence type="ECO:0000313" key="4">
    <source>
        <dbReference type="Proteomes" id="UP000566819"/>
    </source>
</evidence>
<dbReference type="InterPro" id="IPR002182">
    <property type="entry name" value="NB-ARC"/>
</dbReference>
<dbReference type="Pfam" id="PF06985">
    <property type="entry name" value="HET"/>
    <property type="match status" value="1"/>
</dbReference>
<accession>A0A8H4QKP5</accession>
<dbReference type="PRINTS" id="PR00364">
    <property type="entry name" value="DISEASERSIST"/>
</dbReference>
<feature type="domain" description="NB-ARC" evidence="1">
    <location>
        <begin position="283"/>
        <end position="455"/>
    </location>
</feature>
<reference evidence="3 4" key="1">
    <citation type="submission" date="2020-03" db="EMBL/GenBank/DDBJ databases">
        <title>Draft Genome Sequence of Cudoniella acicularis.</title>
        <authorList>
            <person name="Buettner E."/>
            <person name="Kellner H."/>
        </authorList>
    </citation>
    <scope>NUCLEOTIDE SEQUENCE [LARGE SCALE GENOMIC DNA]</scope>
    <source>
        <strain evidence="3 4">DSM 108380</strain>
    </source>
</reference>
<name>A0A8H4QKP5_9HELO</name>
<comment type="caution">
    <text evidence="3">The sequence shown here is derived from an EMBL/GenBank/DDBJ whole genome shotgun (WGS) entry which is preliminary data.</text>
</comment>
<evidence type="ECO:0000259" key="1">
    <source>
        <dbReference type="Pfam" id="PF00931"/>
    </source>
</evidence>
<evidence type="ECO:0000313" key="3">
    <source>
        <dbReference type="EMBL" id="KAF4612601.1"/>
    </source>
</evidence>
<protein>
    <recommendedName>
        <fullName evidence="5">HET-domain-containing protein</fullName>
    </recommendedName>
</protein>
<dbReference type="AlphaFoldDB" id="A0A8H4QKP5"/>
<dbReference type="EMBL" id="JAAMPI010002507">
    <property type="protein sequence ID" value="KAF4612601.1"/>
    <property type="molecule type" value="Genomic_DNA"/>
</dbReference>
<evidence type="ECO:0008006" key="5">
    <source>
        <dbReference type="Google" id="ProtNLM"/>
    </source>
</evidence>
<dbReference type="InterPro" id="IPR010730">
    <property type="entry name" value="HET"/>
</dbReference>
<dbReference type="PANTHER" id="PTHR10622:SF13">
    <property type="entry name" value="NACHT DOMAIN-CONTAINING PROTEIN"/>
    <property type="match status" value="1"/>
</dbReference>
<feature type="domain" description="Heterokaryon incompatibility" evidence="2">
    <location>
        <begin position="25"/>
        <end position="122"/>
    </location>
</feature>
<dbReference type="Pfam" id="PF00931">
    <property type="entry name" value="NB-ARC"/>
    <property type="match status" value="1"/>
</dbReference>
<evidence type="ECO:0000259" key="2">
    <source>
        <dbReference type="Pfam" id="PF06985"/>
    </source>
</evidence>